<dbReference type="Pfam" id="PF13934">
    <property type="entry name" value="ELYS"/>
    <property type="match status" value="1"/>
</dbReference>
<keyword evidence="5" id="KW-1185">Reference proteome</keyword>
<dbReference type="EMBL" id="JAWDJO010000061">
    <property type="protein sequence ID" value="KAL1896231.1"/>
    <property type="molecule type" value="Genomic_DNA"/>
</dbReference>
<gene>
    <name evidence="4" type="ORF">Cpir12675_002877</name>
</gene>
<accession>A0ABR3Z822</accession>
<dbReference type="Proteomes" id="UP001583280">
    <property type="component" value="Unassembled WGS sequence"/>
</dbReference>
<comment type="caution">
    <text evidence="4">The sequence shown here is derived from an EMBL/GenBank/DDBJ whole genome shotgun (WGS) entry which is preliminary data.</text>
</comment>
<evidence type="ECO:0000259" key="3">
    <source>
        <dbReference type="Pfam" id="PF13934"/>
    </source>
</evidence>
<feature type="domain" description="ELYS-like" evidence="3">
    <location>
        <begin position="36"/>
        <end position="258"/>
    </location>
</feature>
<evidence type="ECO:0000313" key="4">
    <source>
        <dbReference type="EMBL" id="KAL1896231.1"/>
    </source>
</evidence>
<proteinExistence type="predicted"/>
<evidence type="ECO:0000256" key="1">
    <source>
        <dbReference type="ARBA" id="ARBA00004123"/>
    </source>
</evidence>
<reference evidence="4 5" key="1">
    <citation type="journal article" date="2024" name="IMA Fungus">
        <title>IMA Genome - F19 : A genome assembly and annotation guide to empower mycologists, including annotated draft genome sequences of Ceratocystis pirilliformis, Diaporthe australafricana, Fusarium ophioides, Paecilomyces lecythidis, and Sporothrix stenoceras.</title>
        <authorList>
            <person name="Aylward J."/>
            <person name="Wilson A.M."/>
            <person name="Visagie C.M."/>
            <person name="Spraker J."/>
            <person name="Barnes I."/>
            <person name="Buitendag C."/>
            <person name="Ceriani C."/>
            <person name="Del Mar Angel L."/>
            <person name="du Plessis D."/>
            <person name="Fuchs T."/>
            <person name="Gasser K."/>
            <person name="Kramer D."/>
            <person name="Li W."/>
            <person name="Munsamy K."/>
            <person name="Piso A."/>
            <person name="Price J.L."/>
            <person name="Sonnekus B."/>
            <person name="Thomas C."/>
            <person name="van der Nest A."/>
            <person name="van Dijk A."/>
            <person name="van Heerden A."/>
            <person name="van Vuuren N."/>
            <person name="Yilmaz N."/>
            <person name="Duong T.A."/>
            <person name="van der Merwe N.A."/>
            <person name="Wingfield M.J."/>
            <person name="Wingfield B.D."/>
        </authorList>
    </citation>
    <scope>NUCLEOTIDE SEQUENCE [LARGE SCALE GENOMIC DNA]</scope>
    <source>
        <strain evidence="4 5">CMW 12675</strain>
    </source>
</reference>
<evidence type="ECO:0000313" key="5">
    <source>
        <dbReference type="Proteomes" id="UP001583280"/>
    </source>
</evidence>
<protein>
    <recommendedName>
        <fullName evidence="3">ELYS-like domain-containing protein</fullName>
    </recommendedName>
</protein>
<evidence type="ECO:0000256" key="2">
    <source>
        <dbReference type="ARBA" id="ARBA00023242"/>
    </source>
</evidence>
<keyword evidence="2" id="KW-0539">Nucleus</keyword>
<name>A0ABR3Z822_9PEZI</name>
<organism evidence="4 5">
    <name type="scientific">Ceratocystis pirilliformis</name>
    <dbReference type="NCBI Taxonomy" id="259994"/>
    <lineage>
        <taxon>Eukaryota</taxon>
        <taxon>Fungi</taxon>
        <taxon>Dikarya</taxon>
        <taxon>Ascomycota</taxon>
        <taxon>Pezizomycotina</taxon>
        <taxon>Sordariomycetes</taxon>
        <taxon>Hypocreomycetidae</taxon>
        <taxon>Microascales</taxon>
        <taxon>Ceratocystidaceae</taxon>
        <taxon>Ceratocystis</taxon>
    </lineage>
</organism>
<comment type="subcellular location">
    <subcellularLocation>
        <location evidence="1">Nucleus</location>
    </subcellularLocation>
</comment>
<dbReference type="InterPro" id="IPR025151">
    <property type="entry name" value="ELYS_dom"/>
</dbReference>
<sequence length="308" mass="34039">MFDYHDFTQVFGSDPFVDRSQATEAEGLRKGLDGALFIDRVLKALGITRSKIYPPKTDTALRNLHKEVCEANMSVHHRLSIFFYALLDLTPQRHQASDVAVVFAVKSGLPRRYQTFMRGLYYLDKHQFKRSLEFISHPSLIPDFSDDIIIVLALNATATPNADYALVLTYFTTVQPVVKSSRALDLLLTAMARTSVSQALGYSRTYSGPTRKLLFGNLISAVLGVDGSKADAASAAELVSAVLDADEEQWFEQYLTHGDGKALKKARDTIVMRKLVTGRYQEAVAERGVSSQWGGVLEGVKNGLGGRI</sequence>